<dbReference type="OrthoDB" id="8741226at2759"/>
<keyword evidence="5" id="KW-0804">Transcription</keyword>
<keyword evidence="3" id="KW-0805">Transcription regulation</keyword>
<dbReference type="GO" id="GO:0003723">
    <property type="term" value="F:RNA binding"/>
    <property type="evidence" value="ECO:0007669"/>
    <property type="project" value="InterPro"/>
</dbReference>
<dbReference type="KEGG" id="tng:GSTEN00013355G001"/>
<feature type="compositionally biased region" description="Acidic residues" evidence="7">
    <location>
        <begin position="359"/>
        <end position="368"/>
    </location>
</feature>
<evidence type="ECO:0000313" key="8">
    <source>
        <dbReference type="EMBL" id="CAF96349.1"/>
    </source>
</evidence>
<dbReference type="Pfam" id="PF15337">
    <property type="entry name" value="Vasculin"/>
    <property type="match status" value="1"/>
</dbReference>
<evidence type="ECO:0000256" key="4">
    <source>
        <dbReference type="ARBA" id="ARBA00023125"/>
    </source>
</evidence>
<reference evidence="8" key="2">
    <citation type="submission" date="2004-02" db="EMBL/GenBank/DDBJ databases">
        <authorList>
            <consortium name="Genoscope"/>
            <consortium name="Whitehead Institute Centre for Genome Research"/>
        </authorList>
    </citation>
    <scope>NUCLEOTIDE SEQUENCE</scope>
</reference>
<dbReference type="InterPro" id="IPR028128">
    <property type="entry name" value="Vasculin_fam"/>
</dbReference>
<evidence type="ECO:0000256" key="2">
    <source>
        <dbReference type="ARBA" id="ARBA00010099"/>
    </source>
</evidence>
<dbReference type="GO" id="GO:0006351">
    <property type="term" value="P:DNA-templated transcription"/>
    <property type="evidence" value="ECO:0007669"/>
    <property type="project" value="InterPro"/>
</dbReference>
<comment type="subcellular location">
    <subcellularLocation>
        <location evidence="1">Nucleus</location>
    </subcellularLocation>
</comment>
<feature type="region of interest" description="Disordered" evidence="7">
    <location>
        <begin position="162"/>
        <end position="270"/>
    </location>
</feature>
<name>Q4SSN3_TETNG</name>
<dbReference type="AlphaFoldDB" id="Q4SSN3"/>
<evidence type="ECO:0000256" key="5">
    <source>
        <dbReference type="ARBA" id="ARBA00023163"/>
    </source>
</evidence>
<protein>
    <submittedName>
        <fullName evidence="8">(spotted green pufferfish) hypothetical protein</fullName>
    </submittedName>
</protein>
<dbReference type="GO" id="GO:0003677">
    <property type="term" value="F:DNA binding"/>
    <property type="evidence" value="ECO:0007669"/>
    <property type="project" value="UniProtKB-KW"/>
</dbReference>
<feature type="compositionally biased region" description="Polar residues" evidence="7">
    <location>
        <begin position="171"/>
        <end position="190"/>
    </location>
</feature>
<dbReference type="EMBL" id="CAAE01014367">
    <property type="protein sequence ID" value="CAF96349.1"/>
    <property type="molecule type" value="Genomic_DNA"/>
</dbReference>
<dbReference type="GO" id="GO:0005634">
    <property type="term" value="C:nucleus"/>
    <property type="evidence" value="ECO:0007669"/>
    <property type="project" value="UniProtKB-SubCell"/>
</dbReference>
<dbReference type="GO" id="GO:0045893">
    <property type="term" value="P:positive regulation of DNA-templated transcription"/>
    <property type="evidence" value="ECO:0007669"/>
    <property type="project" value="InterPro"/>
</dbReference>
<dbReference type="PANTHER" id="PTHR14339:SF10">
    <property type="entry name" value="VASCULIN-LIKE PROTEIN 1"/>
    <property type="match status" value="1"/>
</dbReference>
<feature type="compositionally biased region" description="Basic and acidic residues" evidence="7">
    <location>
        <begin position="204"/>
        <end position="220"/>
    </location>
</feature>
<sequence length="368" mass="40898">MAQHDFVPAWLNFSTPQPAKSPAANLEKQGKPHLLKDGRTAVSRRRHNSSDGFFNNGSLRAPAGNGSQPAAIWLFYDGHHHQGRHTKRVGGDRERQAGHRQRNGNFHPRKGTSYQDKFPNEERKDDKLKFVEEDFSTQWKSGGREINKSGLYMQGRDSVFTSPVSAAKPSTPVSAPQHNTPKELPSSTTPPIDIAPSRLKLMRRGPDRKSEFLRALKDEGTGELTTSSSPGTSGEGESSTPEPKAYSEEVCHQNGLSYSLSDSDTEHLSSSLEAEHRLLKAMGWQEYPENDDNFLPLTEDELREFQTKTEQLKRNGVQRNGALPRARGVTLHFTPWRSVAEADVEEGSESETSSSSQTSDDDDDCIKS</sequence>
<organism evidence="8">
    <name type="scientific">Tetraodon nigroviridis</name>
    <name type="common">Spotted green pufferfish</name>
    <name type="synonym">Chelonodon nigroviridis</name>
    <dbReference type="NCBI Taxonomy" id="99883"/>
    <lineage>
        <taxon>Eukaryota</taxon>
        <taxon>Metazoa</taxon>
        <taxon>Chordata</taxon>
        <taxon>Craniata</taxon>
        <taxon>Vertebrata</taxon>
        <taxon>Euteleostomi</taxon>
        <taxon>Actinopterygii</taxon>
        <taxon>Neopterygii</taxon>
        <taxon>Teleostei</taxon>
        <taxon>Neoteleostei</taxon>
        <taxon>Acanthomorphata</taxon>
        <taxon>Eupercaria</taxon>
        <taxon>Tetraodontiformes</taxon>
        <taxon>Tetradontoidea</taxon>
        <taxon>Tetraodontidae</taxon>
        <taxon>Tetraodon</taxon>
    </lineage>
</organism>
<evidence type="ECO:0000256" key="1">
    <source>
        <dbReference type="ARBA" id="ARBA00004123"/>
    </source>
</evidence>
<keyword evidence="6" id="KW-0539">Nucleus</keyword>
<reference evidence="8" key="1">
    <citation type="journal article" date="2004" name="Nature">
        <title>Genome duplication in the teleost fish Tetraodon nigroviridis reveals the early vertebrate proto-karyotype.</title>
        <authorList>
            <person name="Jaillon O."/>
            <person name="Aury J.-M."/>
            <person name="Brunet F."/>
            <person name="Petit J.-L."/>
            <person name="Stange-Thomann N."/>
            <person name="Mauceli E."/>
            <person name="Bouneau L."/>
            <person name="Fischer C."/>
            <person name="Ozouf-Costaz C."/>
            <person name="Bernot A."/>
            <person name="Nicaud S."/>
            <person name="Jaffe D."/>
            <person name="Fisher S."/>
            <person name="Lutfalla G."/>
            <person name="Dossat C."/>
            <person name="Segurens B."/>
            <person name="Dasilva C."/>
            <person name="Salanoubat M."/>
            <person name="Levy M."/>
            <person name="Boudet N."/>
            <person name="Castellano S."/>
            <person name="Anthouard V."/>
            <person name="Jubin C."/>
            <person name="Castelli V."/>
            <person name="Katinka M."/>
            <person name="Vacherie B."/>
            <person name="Biemont C."/>
            <person name="Skalli Z."/>
            <person name="Cattolico L."/>
            <person name="Poulain J."/>
            <person name="De Berardinis V."/>
            <person name="Cruaud C."/>
            <person name="Duprat S."/>
            <person name="Brottier P."/>
            <person name="Coutanceau J.-P."/>
            <person name="Gouzy J."/>
            <person name="Parra G."/>
            <person name="Lardier G."/>
            <person name="Chapple C."/>
            <person name="McKernan K.J."/>
            <person name="McEwan P."/>
            <person name="Bosak S."/>
            <person name="Kellis M."/>
            <person name="Volff J.-N."/>
            <person name="Guigo R."/>
            <person name="Zody M.C."/>
            <person name="Mesirov J."/>
            <person name="Lindblad-Toh K."/>
            <person name="Birren B."/>
            <person name="Nusbaum C."/>
            <person name="Kahn D."/>
            <person name="Robinson-Rechavi M."/>
            <person name="Laudet V."/>
            <person name="Schachter V."/>
            <person name="Quetier F."/>
            <person name="Saurin W."/>
            <person name="Scarpelli C."/>
            <person name="Wincker P."/>
            <person name="Lander E.S."/>
            <person name="Weissenbach J."/>
            <person name="Roest Crollius H."/>
        </authorList>
    </citation>
    <scope>NUCLEOTIDE SEQUENCE [LARGE SCALE GENOMIC DNA]</scope>
</reference>
<feature type="compositionally biased region" description="Basic and acidic residues" evidence="7">
    <location>
        <begin position="28"/>
        <end position="39"/>
    </location>
</feature>
<gene>
    <name evidence="8" type="ORF">GSTENG00013355001</name>
</gene>
<feature type="compositionally biased region" description="Low complexity" evidence="7">
    <location>
        <begin position="222"/>
        <end position="243"/>
    </location>
</feature>
<evidence type="ECO:0000256" key="7">
    <source>
        <dbReference type="SAM" id="MobiDB-lite"/>
    </source>
</evidence>
<accession>Q4SSN3</accession>
<feature type="region of interest" description="Disordered" evidence="7">
    <location>
        <begin position="82"/>
        <end position="125"/>
    </location>
</feature>
<comment type="caution">
    <text evidence="8">The sequence shown here is derived from an EMBL/GenBank/DDBJ whole genome shotgun (WGS) entry which is preliminary data.</text>
</comment>
<feature type="compositionally biased region" description="Polar residues" evidence="7">
    <location>
        <begin position="254"/>
        <end position="270"/>
    </location>
</feature>
<keyword evidence="4" id="KW-0238">DNA-binding</keyword>
<evidence type="ECO:0000256" key="6">
    <source>
        <dbReference type="ARBA" id="ARBA00023242"/>
    </source>
</evidence>
<feature type="compositionally biased region" description="Basic residues" evidence="7">
    <location>
        <begin position="98"/>
        <end position="110"/>
    </location>
</feature>
<comment type="similarity">
    <text evidence="2">Belongs to the vasculin family.</text>
</comment>
<evidence type="ECO:0000256" key="3">
    <source>
        <dbReference type="ARBA" id="ARBA00023015"/>
    </source>
</evidence>
<feature type="region of interest" description="Disordered" evidence="7">
    <location>
        <begin position="338"/>
        <end position="368"/>
    </location>
</feature>
<dbReference type="PANTHER" id="PTHR14339">
    <property type="entry name" value="VASCULIN"/>
    <property type="match status" value="1"/>
</dbReference>
<proteinExistence type="inferred from homology"/>
<feature type="region of interest" description="Disordered" evidence="7">
    <location>
        <begin position="1"/>
        <end position="62"/>
    </location>
</feature>